<dbReference type="GO" id="GO:0046872">
    <property type="term" value="F:metal ion binding"/>
    <property type="evidence" value="ECO:0007669"/>
    <property type="project" value="UniProtKB-KW"/>
</dbReference>
<organism evidence="4 5">
    <name type="scientific">Oryza sativa subsp. indica</name>
    <name type="common">Rice</name>
    <dbReference type="NCBI Taxonomy" id="39946"/>
    <lineage>
        <taxon>Eukaryota</taxon>
        <taxon>Viridiplantae</taxon>
        <taxon>Streptophyta</taxon>
        <taxon>Embryophyta</taxon>
        <taxon>Tracheophyta</taxon>
        <taxon>Spermatophyta</taxon>
        <taxon>Magnoliopsida</taxon>
        <taxon>Liliopsida</taxon>
        <taxon>Poales</taxon>
        <taxon>Poaceae</taxon>
        <taxon>BOP clade</taxon>
        <taxon>Oryzoideae</taxon>
        <taxon>Oryzeae</taxon>
        <taxon>Oryzinae</taxon>
        <taxon>Oryza</taxon>
        <taxon>Oryza sativa</taxon>
    </lineage>
</organism>
<name>B8AA29_ORYSI</name>
<dbReference type="InterPro" id="IPR027806">
    <property type="entry name" value="HARBI1_dom"/>
</dbReference>
<evidence type="ECO:0000313" key="4">
    <source>
        <dbReference type="EMBL" id="EEC70843.1"/>
    </source>
</evidence>
<dbReference type="AlphaFoldDB" id="B8AA29"/>
<reference evidence="4 5" key="1">
    <citation type="journal article" date="2005" name="PLoS Biol.">
        <title>The genomes of Oryza sativa: a history of duplications.</title>
        <authorList>
            <person name="Yu J."/>
            <person name="Wang J."/>
            <person name="Lin W."/>
            <person name="Li S."/>
            <person name="Li H."/>
            <person name="Zhou J."/>
            <person name="Ni P."/>
            <person name="Dong W."/>
            <person name="Hu S."/>
            <person name="Zeng C."/>
            <person name="Zhang J."/>
            <person name="Zhang Y."/>
            <person name="Li R."/>
            <person name="Xu Z."/>
            <person name="Li S."/>
            <person name="Li X."/>
            <person name="Zheng H."/>
            <person name="Cong L."/>
            <person name="Lin L."/>
            <person name="Yin J."/>
            <person name="Geng J."/>
            <person name="Li G."/>
            <person name="Shi J."/>
            <person name="Liu J."/>
            <person name="Lv H."/>
            <person name="Li J."/>
            <person name="Wang J."/>
            <person name="Deng Y."/>
            <person name="Ran L."/>
            <person name="Shi X."/>
            <person name="Wang X."/>
            <person name="Wu Q."/>
            <person name="Li C."/>
            <person name="Ren X."/>
            <person name="Wang J."/>
            <person name="Wang X."/>
            <person name="Li D."/>
            <person name="Liu D."/>
            <person name="Zhang X."/>
            <person name="Ji Z."/>
            <person name="Zhao W."/>
            <person name="Sun Y."/>
            <person name="Zhang Z."/>
            <person name="Bao J."/>
            <person name="Han Y."/>
            <person name="Dong L."/>
            <person name="Ji J."/>
            <person name="Chen P."/>
            <person name="Wu S."/>
            <person name="Liu J."/>
            <person name="Xiao Y."/>
            <person name="Bu D."/>
            <person name="Tan J."/>
            <person name="Yang L."/>
            <person name="Ye C."/>
            <person name="Zhang J."/>
            <person name="Xu J."/>
            <person name="Zhou Y."/>
            <person name="Yu Y."/>
            <person name="Zhang B."/>
            <person name="Zhuang S."/>
            <person name="Wei H."/>
            <person name="Liu B."/>
            <person name="Lei M."/>
            <person name="Yu H."/>
            <person name="Li Y."/>
            <person name="Xu H."/>
            <person name="Wei S."/>
            <person name="He X."/>
            <person name="Fang L."/>
            <person name="Zhang Z."/>
            <person name="Zhang Y."/>
            <person name="Huang X."/>
            <person name="Su Z."/>
            <person name="Tong W."/>
            <person name="Li J."/>
            <person name="Tong Z."/>
            <person name="Li S."/>
            <person name="Ye J."/>
            <person name="Wang L."/>
            <person name="Fang L."/>
            <person name="Lei T."/>
            <person name="Chen C."/>
            <person name="Chen H."/>
            <person name="Xu Z."/>
            <person name="Li H."/>
            <person name="Huang H."/>
            <person name="Zhang F."/>
            <person name="Xu H."/>
            <person name="Li N."/>
            <person name="Zhao C."/>
            <person name="Li S."/>
            <person name="Dong L."/>
            <person name="Huang Y."/>
            <person name="Li L."/>
            <person name="Xi Y."/>
            <person name="Qi Q."/>
            <person name="Li W."/>
            <person name="Zhang B."/>
            <person name="Hu W."/>
            <person name="Zhang Y."/>
            <person name="Tian X."/>
            <person name="Jiao Y."/>
            <person name="Liang X."/>
            <person name="Jin J."/>
            <person name="Gao L."/>
            <person name="Zheng W."/>
            <person name="Hao B."/>
            <person name="Liu S."/>
            <person name="Wang W."/>
            <person name="Yuan L."/>
            <person name="Cao M."/>
            <person name="McDermott J."/>
            <person name="Samudrala R."/>
            <person name="Wang J."/>
            <person name="Wong G.K."/>
            <person name="Yang H."/>
        </authorList>
    </citation>
    <scope>NUCLEOTIDE SEQUENCE [LARGE SCALE GENOMIC DNA]</scope>
    <source>
        <strain evidence="5">cv. 93-11</strain>
    </source>
</reference>
<evidence type="ECO:0000256" key="2">
    <source>
        <dbReference type="ARBA" id="ARBA00022723"/>
    </source>
</evidence>
<evidence type="ECO:0000313" key="5">
    <source>
        <dbReference type="Proteomes" id="UP000007015"/>
    </source>
</evidence>
<comment type="cofactor">
    <cofactor evidence="1">
        <name>a divalent metal cation</name>
        <dbReference type="ChEBI" id="CHEBI:60240"/>
    </cofactor>
</comment>
<dbReference type="Pfam" id="PF13359">
    <property type="entry name" value="DDE_Tnp_4"/>
    <property type="match status" value="1"/>
</dbReference>
<dbReference type="Gramene" id="BGIOSGA001457-TA">
    <property type="protein sequence ID" value="BGIOSGA001457-PA"/>
    <property type="gene ID" value="BGIOSGA001457"/>
</dbReference>
<evidence type="ECO:0000256" key="1">
    <source>
        <dbReference type="ARBA" id="ARBA00001968"/>
    </source>
</evidence>
<gene>
    <name evidence="4" type="ORF">OsI_02342</name>
</gene>
<sequence length="234" mass="26475">MERDSGFNFFSQLPSVLGSSAASFNIYSQVSSSSAAHAPRAGLDGLDLNFNLQGAEEFPHIGEYENYLQSGGDQGEDEGNGQMRKAVMHQVMMEATHHQVIFHHIGVQGTMWRNGKKATPQGMKETFNHAHSQVRNDIERSFGVLKMKWRMLLDMPKFSARKQTRIIVACMVLHNFIRESRIADREFDMCDADANYFPMPHSSQDNWPEDEPLAEDTNMNAFRDELANALFNGL</sequence>
<evidence type="ECO:0000259" key="3">
    <source>
        <dbReference type="Pfam" id="PF13359"/>
    </source>
</evidence>
<keyword evidence="2" id="KW-0479">Metal-binding</keyword>
<dbReference type="Proteomes" id="UP000007015">
    <property type="component" value="Chromosome 1"/>
</dbReference>
<dbReference type="EMBL" id="CM000126">
    <property type="protein sequence ID" value="EEC70843.1"/>
    <property type="molecule type" value="Genomic_DNA"/>
</dbReference>
<accession>B8AA29</accession>
<proteinExistence type="predicted"/>
<feature type="domain" description="DDE Tnp4" evidence="3">
    <location>
        <begin position="115"/>
        <end position="175"/>
    </location>
</feature>
<keyword evidence="5" id="KW-1185">Reference proteome</keyword>
<dbReference type="STRING" id="39946.B8AA29"/>
<dbReference type="HOGENOM" id="CLU_1186649_0_0_1"/>
<protein>
    <recommendedName>
        <fullName evidence="3">DDE Tnp4 domain-containing protein</fullName>
    </recommendedName>
</protein>